<dbReference type="AlphaFoldDB" id="A0A1G7UQZ4"/>
<evidence type="ECO:0000256" key="1">
    <source>
        <dbReference type="ARBA" id="ARBA00022603"/>
    </source>
</evidence>
<accession>A0A1G7UQZ4</accession>
<dbReference type="InterPro" id="IPR004398">
    <property type="entry name" value="RNA_MeTrfase_RsmD"/>
</dbReference>
<sequence>MRIVGGRHKGRPIRAPEGEGVRPTRGLPRESLFNILTHGRFAADGNPLADARVLDAFAGSGANGLEALSRGAAEAIFIETQAAAVSALRQNLQTLGEQANATIVQADVLHPPRATRACHVAVLDPPYGQGLGPPALRALAEQGWLAESALVAVELLKTEDLTPPAGFEELDTRTYGKSKIVFLSYAASGA</sequence>
<dbReference type="InterPro" id="IPR029063">
    <property type="entry name" value="SAM-dependent_MTases_sf"/>
</dbReference>
<evidence type="ECO:0000256" key="3">
    <source>
        <dbReference type="SAM" id="MobiDB-lite"/>
    </source>
</evidence>
<dbReference type="CDD" id="cd02440">
    <property type="entry name" value="AdoMet_MTases"/>
    <property type="match status" value="1"/>
</dbReference>
<name>A0A1G7UQZ4_9PROT</name>
<evidence type="ECO:0000256" key="2">
    <source>
        <dbReference type="ARBA" id="ARBA00022679"/>
    </source>
</evidence>
<feature type="compositionally biased region" description="Basic residues" evidence="3">
    <location>
        <begin position="1"/>
        <end position="12"/>
    </location>
</feature>
<dbReference type="PANTHER" id="PTHR43542">
    <property type="entry name" value="METHYLTRANSFERASE"/>
    <property type="match status" value="1"/>
</dbReference>
<dbReference type="EMBL" id="FNCE01000016">
    <property type="protein sequence ID" value="SDG49661.1"/>
    <property type="molecule type" value="Genomic_DNA"/>
</dbReference>
<protein>
    <submittedName>
        <fullName evidence="4">16S rRNA (Guanine966-N2)-methyltransferase</fullName>
    </submittedName>
</protein>
<dbReference type="Gene3D" id="3.40.50.150">
    <property type="entry name" value="Vaccinia Virus protein VP39"/>
    <property type="match status" value="1"/>
</dbReference>
<dbReference type="NCBIfam" id="TIGR00095">
    <property type="entry name" value="16S rRNA (guanine(966)-N(2))-methyltransferase RsmD"/>
    <property type="match status" value="1"/>
</dbReference>
<keyword evidence="2 4" id="KW-0808">Transferase</keyword>
<dbReference type="PIRSF" id="PIRSF004553">
    <property type="entry name" value="CHP00095"/>
    <property type="match status" value="1"/>
</dbReference>
<keyword evidence="5" id="KW-1185">Reference proteome</keyword>
<dbReference type="Proteomes" id="UP000199415">
    <property type="component" value="Unassembled WGS sequence"/>
</dbReference>
<reference evidence="4 5" key="1">
    <citation type="submission" date="2016-10" db="EMBL/GenBank/DDBJ databases">
        <authorList>
            <person name="de Groot N.N."/>
        </authorList>
    </citation>
    <scope>NUCLEOTIDE SEQUENCE [LARGE SCALE GENOMIC DNA]</scope>
    <source>
        <strain evidence="4 5">DSM 25584</strain>
    </source>
</reference>
<dbReference type="RefSeq" id="WP_090022046.1">
    <property type="nucleotide sequence ID" value="NZ_FNCE01000016.1"/>
</dbReference>
<dbReference type="OrthoDB" id="9803017at2"/>
<dbReference type="PANTHER" id="PTHR43542:SF1">
    <property type="entry name" value="METHYLTRANSFERASE"/>
    <property type="match status" value="1"/>
</dbReference>
<evidence type="ECO:0000313" key="5">
    <source>
        <dbReference type="Proteomes" id="UP000199415"/>
    </source>
</evidence>
<dbReference type="GO" id="GO:0008168">
    <property type="term" value="F:methyltransferase activity"/>
    <property type="evidence" value="ECO:0007669"/>
    <property type="project" value="UniProtKB-KW"/>
</dbReference>
<gene>
    <name evidence="4" type="ORF">SAMN05216241_1164</name>
</gene>
<dbReference type="SUPFAM" id="SSF53335">
    <property type="entry name" value="S-adenosyl-L-methionine-dependent methyltransferases"/>
    <property type="match status" value="1"/>
</dbReference>
<dbReference type="GO" id="GO:0031167">
    <property type="term" value="P:rRNA methylation"/>
    <property type="evidence" value="ECO:0007669"/>
    <property type="project" value="InterPro"/>
</dbReference>
<dbReference type="Pfam" id="PF03602">
    <property type="entry name" value="Cons_hypoth95"/>
    <property type="match status" value="1"/>
</dbReference>
<feature type="region of interest" description="Disordered" evidence="3">
    <location>
        <begin position="1"/>
        <end position="26"/>
    </location>
</feature>
<keyword evidence="1 4" id="KW-0489">Methyltransferase</keyword>
<organism evidence="4 5">
    <name type="scientific">Limimonas halophila</name>
    <dbReference type="NCBI Taxonomy" id="1082479"/>
    <lineage>
        <taxon>Bacteria</taxon>
        <taxon>Pseudomonadati</taxon>
        <taxon>Pseudomonadota</taxon>
        <taxon>Alphaproteobacteria</taxon>
        <taxon>Rhodospirillales</taxon>
        <taxon>Rhodovibrionaceae</taxon>
        <taxon>Limimonas</taxon>
    </lineage>
</organism>
<evidence type="ECO:0000313" key="4">
    <source>
        <dbReference type="EMBL" id="SDG49661.1"/>
    </source>
</evidence>
<dbReference type="STRING" id="1082479.SAMN05216241_1164"/>
<proteinExistence type="predicted"/>